<evidence type="ECO:0000256" key="3">
    <source>
        <dbReference type="ARBA" id="ARBA00004651"/>
    </source>
</evidence>
<reference evidence="16" key="1">
    <citation type="submission" date="2025-08" db="UniProtKB">
        <authorList>
            <consortium name="RefSeq"/>
        </authorList>
    </citation>
    <scope>IDENTIFICATION</scope>
</reference>
<evidence type="ECO:0000313" key="16">
    <source>
        <dbReference type="RefSeq" id="XP_029635339.1"/>
    </source>
</evidence>
<evidence type="ECO:0000256" key="12">
    <source>
        <dbReference type="ARBA" id="ARBA00023180"/>
    </source>
</evidence>
<protein>
    <recommendedName>
        <fullName evidence="14">Tetraspanin</fullName>
    </recommendedName>
</protein>
<dbReference type="PIRSF" id="PIRSF002419">
    <property type="entry name" value="Tetraspanin"/>
    <property type="match status" value="1"/>
</dbReference>
<dbReference type="Gene3D" id="1.10.1450.10">
    <property type="entry name" value="Tetraspanin"/>
    <property type="match status" value="1"/>
</dbReference>
<dbReference type="GO" id="GO:0005737">
    <property type="term" value="C:cytoplasm"/>
    <property type="evidence" value="ECO:0007669"/>
    <property type="project" value="UniProtKB-SubCell"/>
</dbReference>
<keyword evidence="5" id="KW-1003">Cell membrane</keyword>
<feature type="transmembrane region" description="Helical" evidence="14">
    <location>
        <begin position="55"/>
        <end position="79"/>
    </location>
</feature>
<name>A0A6P7SAH3_9MOLL</name>
<evidence type="ECO:0000256" key="9">
    <source>
        <dbReference type="ARBA" id="ARBA00022989"/>
    </source>
</evidence>
<dbReference type="SUPFAM" id="SSF48652">
    <property type="entry name" value="Tetraspanin"/>
    <property type="match status" value="1"/>
</dbReference>
<evidence type="ECO:0000256" key="2">
    <source>
        <dbReference type="ARBA" id="ARBA00004536"/>
    </source>
</evidence>
<dbReference type="GO" id="GO:0046930">
    <property type="term" value="C:pore complex"/>
    <property type="evidence" value="ECO:0007669"/>
    <property type="project" value="UniProtKB-ARBA"/>
</dbReference>
<dbReference type="GO" id="GO:0005886">
    <property type="term" value="C:plasma membrane"/>
    <property type="evidence" value="ECO:0007669"/>
    <property type="project" value="UniProtKB-SubCell"/>
</dbReference>
<dbReference type="InterPro" id="IPR008952">
    <property type="entry name" value="Tetraspanin_EC2_sf"/>
</dbReference>
<keyword evidence="6" id="KW-0963">Cytoplasm</keyword>
<sequence length="295" mass="34025">MSRRNYWSRNEISMFIKYTLFSLNFLFWVGGVLFVALSTWLLIDKNKLVRNWMEFFLDPVSLICLSGGIVVFVAFFGCMGSLREKTCFLHVYEISMVVVLICEIVLSLFFFVIYSKPGLMTEINMEKFFKGVVKSYREDLDQQNFIDNFQQKLECCGMNDDPNTGYKDWNSNMYFTCSANNTSPEKCSVPFSCCKKKENGLINLKCGNKMLDDNMFSKFGSAINTRGCQYAIRMWITNNMLKLGGIILGILVPQFFLIHLVRAFKSQIAHQRAKLKRSEMLLLQVEGHGDISHIS</sequence>
<keyword evidence="15" id="KW-1185">Reference proteome</keyword>
<evidence type="ECO:0000256" key="1">
    <source>
        <dbReference type="ARBA" id="ARBA00004496"/>
    </source>
</evidence>
<evidence type="ECO:0000256" key="4">
    <source>
        <dbReference type="ARBA" id="ARBA00006840"/>
    </source>
</evidence>
<evidence type="ECO:0000256" key="7">
    <source>
        <dbReference type="ARBA" id="ARBA00022692"/>
    </source>
</evidence>
<evidence type="ECO:0000256" key="11">
    <source>
        <dbReference type="ARBA" id="ARBA00023157"/>
    </source>
</evidence>
<evidence type="ECO:0000256" key="13">
    <source>
        <dbReference type="PIRSR" id="PIRSR002419-1"/>
    </source>
</evidence>
<evidence type="ECO:0000256" key="10">
    <source>
        <dbReference type="ARBA" id="ARBA00023136"/>
    </source>
</evidence>
<evidence type="ECO:0000256" key="5">
    <source>
        <dbReference type="ARBA" id="ARBA00022475"/>
    </source>
</evidence>
<keyword evidence="9 14" id="KW-1133">Transmembrane helix</keyword>
<dbReference type="Pfam" id="PF00335">
    <property type="entry name" value="Tetraspanin"/>
    <property type="match status" value="1"/>
</dbReference>
<keyword evidence="8" id="KW-0965">Cell junction</keyword>
<keyword evidence="10 14" id="KW-0472">Membrane</keyword>
<evidence type="ECO:0000313" key="15">
    <source>
        <dbReference type="Proteomes" id="UP000515154"/>
    </source>
</evidence>
<dbReference type="GO" id="GO:0072659">
    <property type="term" value="P:protein localization to plasma membrane"/>
    <property type="evidence" value="ECO:0007669"/>
    <property type="project" value="UniProtKB-ARBA"/>
</dbReference>
<organism evidence="15 16">
    <name type="scientific">Octopus sinensis</name>
    <name type="common">East Asian common octopus</name>
    <dbReference type="NCBI Taxonomy" id="2607531"/>
    <lineage>
        <taxon>Eukaryota</taxon>
        <taxon>Metazoa</taxon>
        <taxon>Spiralia</taxon>
        <taxon>Lophotrochozoa</taxon>
        <taxon>Mollusca</taxon>
        <taxon>Cephalopoda</taxon>
        <taxon>Coleoidea</taxon>
        <taxon>Octopodiformes</taxon>
        <taxon>Octopoda</taxon>
        <taxon>Incirrata</taxon>
        <taxon>Octopodidae</taxon>
        <taxon>Octopus</taxon>
    </lineage>
</organism>
<gene>
    <name evidence="16" type="primary">LOC115210762</name>
</gene>
<feature type="transmembrane region" description="Helical" evidence="14">
    <location>
        <begin position="91"/>
        <end position="114"/>
    </location>
</feature>
<dbReference type="KEGG" id="osn:115210762"/>
<dbReference type="GO" id="GO:0065003">
    <property type="term" value="P:protein-containing complex assembly"/>
    <property type="evidence" value="ECO:0007669"/>
    <property type="project" value="UniProtKB-ARBA"/>
</dbReference>
<comment type="subcellular location">
    <subcellularLocation>
        <location evidence="2">Cell junction</location>
        <location evidence="2">Adherens junction</location>
    </subcellularLocation>
    <subcellularLocation>
        <location evidence="3">Cell membrane</location>
        <topology evidence="3">Multi-pass membrane protein</topology>
    </subcellularLocation>
    <subcellularLocation>
        <location evidence="1">Cytoplasm</location>
    </subcellularLocation>
    <subcellularLocation>
        <location evidence="14">Membrane</location>
        <topology evidence="14">Multi-pass membrane protein</topology>
    </subcellularLocation>
</comment>
<dbReference type="InterPro" id="IPR018499">
    <property type="entry name" value="Tetraspanin/Peripherin"/>
</dbReference>
<comment type="similarity">
    <text evidence="4 14">Belongs to the tetraspanin (TM4SF) family.</text>
</comment>
<feature type="transmembrane region" description="Helical" evidence="14">
    <location>
        <begin position="21"/>
        <end position="43"/>
    </location>
</feature>
<keyword evidence="11 13" id="KW-1015">Disulfide bond</keyword>
<dbReference type="RefSeq" id="XP_029635339.1">
    <property type="nucleotide sequence ID" value="XM_029779479.2"/>
</dbReference>
<feature type="transmembrane region" description="Helical" evidence="14">
    <location>
        <begin position="243"/>
        <end position="264"/>
    </location>
</feature>
<dbReference type="InterPro" id="IPR000301">
    <property type="entry name" value="Tetraspanin_animals"/>
</dbReference>
<dbReference type="PANTHER" id="PTHR19282:SF544">
    <property type="entry name" value="TETRASPANIN"/>
    <property type="match status" value="1"/>
</dbReference>
<feature type="disulfide bond" evidence="13">
    <location>
        <begin position="156"/>
        <end position="177"/>
    </location>
</feature>
<dbReference type="Proteomes" id="UP000515154">
    <property type="component" value="Linkage group LG4"/>
</dbReference>
<dbReference type="PANTHER" id="PTHR19282">
    <property type="entry name" value="TETRASPANIN"/>
    <property type="match status" value="1"/>
</dbReference>
<evidence type="ECO:0000256" key="8">
    <source>
        <dbReference type="ARBA" id="ARBA00022949"/>
    </source>
</evidence>
<dbReference type="FunFam" id="1.10.1450.10:FF:000007">
    <property type="entry name" value="Tetraspanin"/>
    <property type="match status" value="1"/>
</dbReference>
<dbReference type="GO" id="GO:0019899">
    <property type="term" value="F:enzyme binding"/>
    <property type="evidence" value="ECO:0007669"/>
    <property type="project" value="UniProtKB-ARBA"/>
</dbReference>
<proteinExistence type="inferred from homology"/>
<dbReference type="GO" id="GO:0051604">
    <property type="term" value="P:protein maturation"/>
    <property type="evidence" value="ECO:0007669"/>
    <property type="project" value="UniProtKB-ARBA"/>
</dbReference>
<keyword evidence="7 14" id="KW-0812">Transmembrane</keyword>
<dbReference type="AlphaFoldDB" id="A0A6P7SAH3"/>
<keyword evidence="12" id="KW-0325">Glycoprotein</keyword>
<evidence type="ECO:0000256" key="14">
    <source>
        <dbReference type="RuleBase" id="RU361218"/>
    </source>
</evidence>
<feature type="disulfide bond" evidence="13">
    <location>
        <begin position="155"/>
        <end position="193"/>
    </location>
</feature>
<accession>A0A6P7SAH3</accession>
<dbReference type="GO" id="GO:0005912">
    <property type="term" value="C:adherens junction"/>
    <property type="evidence" value="ECO:0007669"/>
    <property type="project" value="UniProtKB-SubCell"/>
</dbReference>
<evidence type="ECO:0000256" key="6">
    <source>
        <dbReference type="ARBA" id="ARBA00022490"/>
    </source>
</evidence>
<dbReference type="PRINTS" id="PR00259">
    <property type="entry name" value="TMFOUR"/>
</dbReference>